<dbReference type="AlphaFoldDB" id="A0A1D8TX47"/>
<gene>
    <name evidence="1" type="ORF">BJP34_24700</name>
</gene>
<reference evidence="2" key="1">
    <citation type="submission" date="2016-10" db="EMBL/GenBank/DDBJ databases">
        <title>Comparative genomics uncovers the prolific and rare metabolic potential of the cyanobacterial genus Moorea.</title>
        <authorList>
            <person name="Leao T."/>
            <person name="Castelao G."/>
            <person name="Korobeynikov A."/>
            <person name="Monroe E.A."/>
            <person name="Podell S."/>
            <person name="Glukhov E."/>
            <person name="Allen E."/>
            <person name="Gerwick W.H."/>
            <person name="Gerwick L."/>
        </authorList>
    </citation>
    <scope>NUCLEOTIDE SEQUENCE [LARGE SCALE GENOMIC DNA]</scope>
    <source>
        <strain evidence="2">PAL-8-15-08-1</strain>
    </source>
</reference>
<name>A0A1D8TX47_9CYAN</name>
<dbReference type="OrthoDB" id="466113at2"/>
<dbReference type="KEGG" id="mpro:BJP34_24700"/>
<sequence>MLDKTLATIFSTFSISLGLTIALAGDLHAESQFPDGNVPLVAQSLDVFTNQIGFPIELDLTKAQIRGTLPIEKFREDLVNSINQYDGYYIKNTRYNKWKINDINLQSIDNGGATFSFTVNLRKYECIKIPGVGRKCTRLFSVTPSGDVSLGIAIRNNDLEVAYRNHNVRGRGWYSDALTLLEGVFRNQTVKAVKKGLANFDGVNLISYLKDAGVDKQLKPYGLTLDKLVNAGVSINADVTPKGLNFVIDLPKTITLE</sequence>
<protein>
    <recommendedName>
        <fullName evidence="3">DUF4403 family protein</fullName>
    </recommendedName>
</protein>
<organism evidence="1 2">
    <name type="scientific">Moorena producens PAL-8-15-08-1</name>
    <dbReference type="NCBI Taxonomy" id="1458985"/>
    <lineage>
        <taxon>Bacteria</taxon>
        <taxon>Bacillati</taxon>
        <taxon>Cyanobacteriota</taxon>
        <taxon>Cyanophyceae</taxon>
        <taxon>Coleofasciculales</taxon>
        <taxon>Coleofasciculaceae</taxon>
        <taxon>Moorena</taxon>
    </lineage>
</organism>
<dbReference type="RefSeq" id="WP_070394633.1">
    <property type="nucleotide sequence ID" value="NZ_CP017599.1"/>
</dbReference>
<dbReference type="Proteomes" id="UP000177870">
    <property type="component" value="Chromosome"/>
</dbReference>
<proteinExistence type="predicted"/>
<accession>A0A1D8TX47</accession>
<evidence type="ECO:0000313" key="1">
    <source>
        <dbReference type="EMBL" id="AOX02212.1"/>
    </source>
</evidence>
<evidence type="ECO:0000313" key="2">
    <source>
        <dbReference type="Proteomes" id="UP000177870"/>
    </source>
</evidence>
<dbReference type="EMBL" id="CP017599">
    <property type="protein sequence ID" value="AOX02212.1"/>
    <property type="molecule type" value="Genomic_DNA"/>
</dbReference>
<evidence type="ECO:0008006" key="3">
    <source>
        <dbReference type="Google" id="ProtNLM"/>
    </source>
</evidence>